<dbReference type="RefSeq" id="WP_209849528.1">
    <property type="nucleotide sequence ID" value="NZ_JAGGJV010000002.1"/>
</dbReference>
<organism evidence="2 3">
    <name type="scientific">Rhizobium herbae</name>
    <dbReference type="NCBI Taxonomy" id="508661"/>
    <lineage>
        <taxon>Bacteria</taxon>
        <taxon>Pseudomonadati</taxon>
        <taxon>Pseudomonadota</taxon>
        <taxon>Alphaproteobacteria</taxon>
        <taxon>Hyphomicrobiales</taxon>
        <taxon>Rhizobiaceae</taxon>
        <taxon>Rhizobium/Agrobacterium group</taxon>
        <taxon>Rhizobium</taxon>
    </lineage>
</organism>
<dbReference type="Pfam" id="PF20172">
    <property type="entry name" value="DUF6538"/>
    <property type="match status" value="1"/>
</dbReference>
<evidence type="ECO:0000259" key="1">
    <source>
        <dbReference type="Pfam" id="PF20172"/>
    </source>
</evidence>
<dbReference type="EMBL" id="JAGGJV010000002">
    <property type="protein sequence ID" value="MBP1857839.1"/>
    <property type="molecule type" value="Genomic_DNA"/>
</dbReference>
<reference evidence="2 3" key="1">
    <citation type="submission" date="2021-03" db="EMBL/GenBank/DDBJ databases">
        <title>Genomic Encyclopedia of Type Strains, Phase IV (KMG-IV): sequencing the most valuable type-strain genomes for metagenomic binning, comparative biology and taxonomic classification.</title>
        <authorList>
            <person name="Goeker M."/>
        </authorList>
    </citation>
    <scope>NUCLEOTIDE SEQUENCE [LARGE SCALE GENOMIC DNA]</scope>
    <source>
        <strain evidence="2 3">DSM 26427</strain>
    </source>
</reference>
<evidence type="ECO:0000313" key="2">
    <source>
        <dbReference type="EMBL" id="MBP1857839.1"/>
    </source>
</evidence>
<feature type="domain" description="DUF6538" evidence="1">
    <location>
        <begin position="8"/>
        <end position="61"/>
    </location>
</feature>
<name>A0ABS4EIR0_9HYPH</name>
<keyword evidence="3" id="KW-1185">Reference proteome</keyword>
<evidence type="ECO:0000313" key="3">
    <source>
        <dbReference type="Proteomes" id="UP000823786"/>
    </source>
</evidence>
<dbReference type="InterPro" id="IPR046668">
    <property type="entry name" value="DUF6538"/>
</dbReference>
<proteinExistence type="predicted"/>
<sequence length="94" mass="10854">MKILPERLMVRNGTFYCRMRVPRDLARTFGRELIVTSLRTEDLTTAKSRLARKPIELEDQFVATPAKQHSEKGYGQTPMIDSTTARARFLKIAR</sequence>
<dbReference type="Proteomes" id="UP000823786">
    <property type="component" value="Unassembled WGS sequence"/>
</dbReference>
<protein>
    <recommendedName>
        <fullName evidence="1">DUF6538 domain-containing protein</fullName>
    </recommendedName>
</protein>
<gene>
    <name evidence="2" type="ORF">J2Z75_001335</name>
</gene>
<accession>A0ABS4EIR0</accession>
<comment type="caution">
    <text evidence="2">The sequence shown here is derived from an EMBL/GenBank/DDBJ whole genome shotgun (WGS) entry which is preliminary data.</text>
</comment>